<feature type="transmembrane region" description="Helical" evidence="6">
    <location>
        <begin position="95"/>
        <end position="118"/>
    </location>
</feature>
<evidence type="ECO:0000313" key="10">
    <source>
        <dbReference type="WBParaSite" id="ECPE_0000746401-mRNA-1"/>
    </source>
</evidence>
<keyword evidence="4 6" id="KW-0472">Membrane</keyword>
<dbReference type="SUPFAM" id="SSF81321">
    <property type="entry name" value="Family A G protein-coupled receptor-like"/>
    <property type="match status" value="1"/>
</dbReference>
<keyword evidence="5" id="KW-0675">Receptor</keyword>
<evidence type="ECO:0000259" key="7">
    <source>
        <dbReference type="PROSITE" id="PS50262"/>
    </source>
</evidence>
<comment type="similarity">
    <text evidence="5">Belongs to the G-protein coupled receptor 1 family.</text>
</comment>
<evidence type="ECO:0000256" key="6">
    <source>
        <dbReference type="SAM" id="Phobius"/>
    </source>
</evidence>
<dbReference type="GO" id="GO:0004930">
    <property type="term" value="F:G protein-coupled receptor activity"/>
    <property type="evidence" value="ECO:0007669"/>
    <property type="project" value="UniProtKB-KW"/>
</dbReference>
<keyword evidence="2 5" id="KW-0812">Transmembrane</keyword>
<dbReference type="InterPro" id="IPR000276">
    <property type="entry name" value="GPCR_Rhodpsn"/>
</dbReference>
<evidence type="ECO:0000256" key="5">
    <source>
        <dbReference type="RuleBase" id="RU000688"/>
    </source>
</evidence>
<evidence type="ECO:0000256" key="3">
    <source>
        <dbReference type="ARBA" id="ARBA00022989"/>
    </source>
</evidence>
<reference evidence="10" key="1">
    <citation type="submission" date="2016-06" db="UniProtKB">
        <authorList>
            <consortium name="WormBaseParasite"/>
        </authorList>
    </citation>
    <scope>IDENTIFICATION</scope>
</reference>
<dbReference type="AlphaFoldDB" id="A0A183AKG3"/>
<dbReference type="Proteomes" id="UP000272942">
    <property type="component" value="Unassembled WGS sequence"/>
</dbReference>
<evidence type="ECO:0000313" key="9">
    <source>
        <dbReference type="Proteomes" id="UP000272942"/>
    </source>
</evidence>
<dbReference type="PANTHER" id="PTHR45698">
    <property type="entry name" value="TRACE AMINE-ASSOCIATED RECEPTOR 19N-RELATED"/>
    <property type="match status" value="1"/>
</dbReference>
<keyword evidence="5" id="KW-0807">Transducer</keyword>
<organism evidence="10">
    <name type="scientific">Echinostoma caproni</name>
    <dbReference type="NCBI Taxonomy" id="27848"/>
    <lineage>
        <taxon>Eukaryota</taxon>
        <taxon>Metazoa</taxon>
        <taxon>Spiralia</taxon>
        <taxon>Lophotrochozoa</taxon>
        <taxon>Platyhelminthes</taxon>
        <taxon>Trematoda</taxon>
        <taxon>Digenea</taxon>
        <taxon>Plagiorchiida</taxon>
        <taxon>Echinostomata</taxon>
        <taxon>Echinostomatoidea</taxon>
        <taxon>Echinostomatidae</taxon>
        <taxon>Echinostoma</taxon>
    </lineage>
</organism>
<feature type="transmembrane region" description="Helical" evidence="6">
    <location>
        <begin position="193"/>
        <end position="214"/>
    </location>
</feature>
<feature type="transmembrane region" description="Helical" evidence="6">
    <location>
        <begin position="286"/>
        <end position="309"/>
    </location>
</feature>
<dbReference type="InterPro" id="IPR017452">
    <property type="entry name" value="GPCR_Rhodpsn_7TM"/>
</dbReference>
<evidence type="ECO:0000313" key="8">
    <source>
        <dbReference type="EMBL" id="VDP81135.1"/>
    </source>
</evidence>
<evidence type="ECO:0000256" key="2">
    <source>
        <dbReference type="ARBA" id="ARBA00022692"/>
    </source>
</evidence>
<dbReference type="Gene3D" id="1.20.1070.10">
    <property type="entry name" value="Rhodopsin 7-helix transmembrane proteins"/>
    <property type="match status" value="1"/>
</dbReference>
<feature type="domain" description="G-protein coupled receptors family 1 profile" evidence="7">
    <location>
        <begin position="35"/>
        <end position="306"/>
    </location>
</feature>
<proteinExistence type="inferred from homology"/>
<keyword evidence="5" id="KW-0297">G-protein coupled receptor</keyword>
<feature type="transmembrane region" description="Helical" evidence="6">
    <location>
        <begin position="139"/>
        <end position="160"/>
    </location>
</feature>
<keyword evidence="9" id="KW-1185">Reference proteome</keyword>
<reference evidence="8 9" key="2">
    <citation type="submission" date="2018-11" db="EMBL/GenBank/DDBJ databases">
        <authorList>
            <consortium name="Pathogen Informatics"/>
        </authorList>
    </citation>
    <scope>NUCLEOTIDE SEQUENCE [LARGE SCALE GENOMIC DNA]</scope>
    <source>
        <strain evidence="8 9">Egypt</strain>
    </source>
</reference>
<dbReference type="PANTHER" id="PTHR45698:SF1">
    <property type="entry name" value="TRACE AMINE-ASSOCIATED RECEPTOR 13C-LIKE"/>
    <property type="match status" value="1"/>
</dbReference>
<dbReference type="EMBL" id="UZAN01044612">
    <property type="protein sequence ID" value="VDP81135.1"/>
    <property type="molecule type" value="Genomic_DNA"/>
</dbReference>
<evidence type="ECO:0000256" key="1">
    <source>
        <dbReference type="ARBA" id="ARBA00004370"/>
    </source>
</evidence>
<dbReference type="PROSITE" id="PS00237">
    <property type="entry name" value="G_PROTEIN_RECEP_F1_1"/>
    <property type="match status" value="1"/>
</dbReference>
<evidence type="ECO:0000256" key="4">
    <source>
        <dbReference type="ARBA" id="ARBA00023136"/>
    </source>
</evidence>
<dbReference type="PRINTS" id="PR00237">
    <property type="entry name" value="GPCRRHODOPSN"/>
</dbReference>
<comment type="subcellular location">
    <subcellularLocation>
        <location evidence="1">Membrane</location>
    </subcellularLocation>
</comment>
<dbReference type="GO" id="GO:0016020">
    <property type="term" value="C:membrane"/>
    <property type="evidence" value="ECO:0007669"/>
    <property type="project" value="UniProtKB-SubCell"/>
</dbReference>
<sequence length="387" mass="44521">MNIALADNVTVKECHSLPVWIQLPVILIQLFGIPANLLVFHAISHIRLGSRLTTQLLRSQCLFDGLTCLCALLKVSQPGRWYTGSHVINHLLCHIWFTYTLFWLFVLLSLSNLVCTAFDRFNAVAFNVSYQKKQKVHCGMFYVGMILYSTILVSLSPLLLQYDESKWMCVPYHHGLIPVLDLIVRIDSMCWPWLTYFIPCCVMIVLYGKLIALLRKPYLLAQTPKPEINPLLSKLEAKGKRQRQVAQSLTIATLIMQTLFLVTHSFDRIYYFLGVNGWTEYQVGSIPHLLGLWAITLNSCINPTALIMTMRPLQIWLLRLANRLRRSLNRRKRRAVHAINLPMQICSHRTVPFRPNHGERIQPVLPMELSQDTNDYMTCRTKAFSVG</sequence>
<accession>A0A183AKG3</accession>
<protein>
    <submittedName>
        <fullName evidence="10">G_PROTEIN_RECEP_F1_2 domain-containing protein</fullName>
    </submittedName>
</protein>
<name>A0A183AKG3_9TREM</name>
<dbReference type="WBParaSite" id="ECPE_0000746401-mRNA-1">
    <property type="protein sequence ID" value="ECPE_0000746401-mRNA-1"/>
    <property type="gene ID" value="ECPE_0000746401"/>
</dbReference>
<feature type="transmembrane region" description="Helical" evidence="6">
    <location>
        <begin position="20"/>
        <end position="44"/>
    </location>
</feature>
<gene>
    <name evidence="8" type="ORF">ECPE_LOCUS7448</name>
</gene>
<feature type="transmembrane region" description="Helical" evidence="6">
    <location>
        <begin position="245"/>
        <end position="266"/>
    </location>
</feature>
<dbReference type="Pfam" id="PF00001">
    <property type="entry name" value="7tm_1"/>
    <property type="match status" value="1"/>
</dbReference>
<dbReference type="OrthoDB" id="6261790at2759"/>
<dbReference type="PROSITE" id="PS50262">
    <property type="entry name" value="G_PROTEIN_RECEP_F1_2"/>
    <property type="match status" value="1"/>
</dbReference>
<keyword evidence="3 6" id="KW-1133">Transmembrane helix</keyword>
<dbReference type="CDD" id="cd00637">
    <property type="entry name" value="7tm_classA_rhodopsin-like"/>
    <property type="match status" value="1"/>
</dbReference>